<evidence type="ECO:0000313" key="2">
    <source>
        <dbReference type="Proteomes" id="UP001350748"/>
    </source>
</evidence>
<sequence length="99" mass="9989">MASVAVLGATVFAFSVILPAVVFAALAAAATFAGRLAVVWAARDFALAAFPAAALPADLTLRAAAAAVVRRLAAVTDLADARAALFVAVLDLEFVAWGF</sequence>
<reference evidence="1 2" key="1">
    <citation type="submission" date="2024-02" db="EMBL/GenBank/DDBJ databases">
        <authorList>
            <person name="Grouzdev D."/>
        </authorList>
    </citation>
    <scope>NUCLEOTIDE SEQUENCE [LARGE SCALE GENOMIC DNA]</scope>
    <source>
        <strain evidence="1 2">9N</strain>
    </source>
</reference>
<gene>
    <name evidence="1" type="ORF">V3H18_14510</name>
</gene>
<keyword evidence="2" id="KW-1185">Reference proteome</keyword>
<dbReference type="RefSeq" id="WP_332082786.1">
    <property type="nucleotide sequence ID" value="NZ_JAZHYN010000056.1"/>
</dbReference>
<dbReference type="EMBL" id="JAZHYN010000056">
    <property type="protein sequence ID" value="MEF3367746.1"/>
    <property type="molecule type" value="Genomic_DNA"/>
</dbReference>
<comment type="caution">
    <text evidence="1">The sequence shown here is derived from an EMBL/GenBank/DDBJ whole genome shotgun (WGS) entry which is preliminary data.</text>
</comment>
<organism evidence="1 2">
    <name type="scientific">Methylocystis borbori</name>
    <dbReference type="NCBI Taxonomy" id="3118750"/>
    <lineage>
        <taxon>Bacteria</taxon>
        <taxon>Pseudomonadati</taxon>
        <taxon>Pseudomonadota</taxon>
        <taxon>Alphaproteobacteria</taxon>
        <taxon>Hyphomicrobiales</taxon>
        <taxon>Methylocystaceae</taxon>
        <taxon>Methylocystis</taxon>
    </lineage>
</organism>
<proteinExistence type="predicted"/>
<dbReference type="Proteomes" id="UP001350748">
    <property type="component" value="Unassembled WGS sequence"/>
</dbReference>
<accession>A0ABU7XK40</accession>
<name>A0ABU7XK40_9HYPH</name>
<protein>
    <submittedName>
        <fullName evidence="1">Uncharacterized protein</fullName>
    </submittedName>
</protein>
<evidence type="ECO:0000313" key="1">
    <source>
        <dbReference type="EMBL" id="MEF3367746.1"/>
    </source>
</evidence>